<dbReference type="GO" id="GO:0005975">
    <property type="term" value="P:carbohydrate metabolic process"/>
    <property type="evidence" value="ECO:0007669"/>
    <property type="project" value="InterPro"/>
</dbReference>
<feature type="chain" id="PRO_5019062567" evidence="1">
    <location>
        <begin position="25"/>
        <end position="539"/>
    </location>
</feature>
<dbReference type="RefSeq" id="WP_042227199.1">
    <property type="nucleotide sequence ID" value="NZ_CP026520.1"/>
</dbReference>
<dbReference type="InterPro" id="IPR011583">
    <property type="entry name" value="Chitinase_II/V-like_cat"/>
</dbReference>
<dbReference type="InterPro" id="IPR017853">
    <property type="entry name" value="GH"/>
</dbReference>
<evidence type="ECO:0000313" key="5">
    <source>
        <dbReference type="EMBL" id="QAV19836.1"/>
    </source>
</evidence>
<dbReference type="PROSITE" id="PS51910">
    <property type="entry name" value="GH18_2"/>
    <property type="match status" value="1"/>
</dbReference>
<accession>A0A410WZF7</accession>
<reference evidence="4 7" key="2">
    <citation type="submission" date="2022-05" db="EMBL/GenBank/DDBJ databases">
        <title>Genome Sequencing of Bee-Associated Microbes.</title>
        <authorList>
            <person name="Dunlap C."/>
        </authorList>
    </citation>
    <scope>NUCLEOTIDE SEQUENCE [LARGE SCALE GENOMIC DNA]</scope>
    <source>
        <strain evidence="4 7">NRRL B-23120</strain>
    </source>
</reference>
<evidence type="ECO:0000313" key="6">
    <source>
        <dbReference type="Proteomes" id="UP000288943"/>
    </source>
</evidence>
<keyword evidence="4" id="KW-0378">Hydrolase</keyword>
<dbReference type="EMBL" id="CP026520">
    <property type="protein sequence ID" value="QAV19836.1"/>
    <property type="molecule type" value="Genomic_DNA"/>
</dbReference>
<dbReference type="GO" id="GO:0016787">
    <property type="term" value="F:hydrolase activity"/>
    <property type="evidence" value="ECO:0007669"/>
    <property type="project" value="UniProtKB-KW"/>
</dbReference>
<gene>
    <name evidence="4" type="ORF">M5X16_13805</name>
    <name evidence="5" type="ORF">PC41400_20110</name>
</gene>
<dbReference type="SMART" id="SM00636">
    <property type="entry name" value="Glyco_18"/>
    <property type="match status" value="1"/>
</dbReference>
<feature type="signal peptide" evidence="1">
    <location>
        <begin position="1"/>
        <end position="24"/>
    </location>
</feature>
<dbReference type="Proteomes" id="UP001527202">
    <property type="component" value="Unassembled WGS sequence"/>
</dbReference>
<dbReference type="Gene3D" id="3.20.20.80">
    <property type="entry name" value="Glycosidases"/>
    <property type="match status" value="1"/>
</dbReference>
<reference evidence="5 6" key="1">
    <citation type="submission" date="2018-01" db="EMBL/GenBank/DDBJ databases">
        <title>The whole genome sequencing and assembly of Paenibacillus chitinolyticus KCCM 41400 strain.</title>
        <authorList>
            <person name="Kim J.-Y."/>
            <person name="Park M.-K."/>
            <person name="Lee Y.-J."/>
            <person name="Yi H."/>
            <person name="Bahn Y.-S."/>
            <person name="Kim J.F."/>
            <person name="Lee D.-W."/>
        </authorList>
    </citation>
    <scope>NUCLEOTIDE SEQUENCE [LARGE SCALE GENOMIC DNA]</scope>
    <source>
        <strain evidence="5 6">KCCM 41400</strain>
    </source>
</reference>
<evidence type="ECO:0000259" key="3">
    <source>
        <dbReference type="PROSITE" id="PS51910"/>
    </source>
</evidence>
<evidence type="ECO:0000313" key="4">
    <source>
        <dbReference type="EMBL" id="MCY9596850.1"/>
    </source>
</evidence>
<name>A0A410WZF7_9BACL</name>
<dbReference type="EMBL" id="JAMDMJ010000015">
    <property type="protein sequence ID" value="MCY9596850.1"/>
    <property type="molecule type" value="Genomic_DNA"/>
</dbReference>
<evidence type="ECO:0000313" key="7">
    <source>
        <dbReference type="Proteomes" id="UP001527202"/>
    </source>
</evidence>
<dbReference type="OrthoDB" id="9769314at2"/>
<dbReference type="PANTHER" id="PTHR46066">
    <property type="entry name" value="CHITINASE DOMAIN-CONTAINING PROTEIN 1 FAMILY MEMBER"/>
    <property type="match status" value="1"/>
</dbReference>
<dbReference type="PROSITE" id="PS51272">
    <property type="entry name" value="SLH"/>
    <property type="match status" value="2"/>
</dbReference>
<dbReference type="SUPFAM" id="SSF51445">
    <property type="entry name" value="(Trans)glycosidases"/>
    <property type="match status" value="1"/>
</dbReference>
<dbReference type="InterPro" id="IPR001119">
    <property type="entry name" value="SLH_dom"/>
</dbReference>
<protein>
    <submittedName>
        <fullName evidence="4">Glycosyl hydrolase family 18 protein</fullName>
    </submittedName>
</protein>
<dbReference type="AlphaFoldDB" id="A0A410WZF7"/>
<evidence type="ECO:0000256" key="1">
    <source>
        <dbReference type="SAM" id="SignalP"/>
    </source>
</evidence>
<dbReference type="GeneID" id="95377099"/>
<feature type="domain" description="GH18" evidence="3">
    <location>
        <begin position="228"/>
        <end position="539"/>
    </location>
</feature>
<dbReference type="GO" id="GO:0008061">
    <property type="term" value="F:chitin binding"/>
    <property type="evidence" value="ECO:0007669"/>
    <property type="project" value="InterPro"/>
</dbReference>
<organism evidence="5 6">
    <name type="scientific">Paenibacillus chitinolyticus</name>
    <dbReference type="NCBI Taxonomy" id="79263"/>
    <lineage>
        <taxon>Bacteria</taxon>
        <taxon>Bacillati</taxon>
        <taxon>Bacillota</taxon>
        <taxon>Bacilli</taxon>
        <taxon>Bacillales</taxon>
        <taxon>Paenibacillaceae</taxon>
        <taxon>Paenibacillus</taxon>
    </lineage>
</organism>
<dbReference type="Proteomes" id="UP000288943">
    <property type="component" value="Chromosome"/>
</dbReference>
<dbReference type="Pfam" id="PF00704">
    <property type="entry name" value="Glyco_hydro_18"/>
    <property type="match status" value="1"/>
</dbReference>
<feature type="domain" description="SLH" evidence="2">
    <location>
        <begin position="28"/>
        <end position="91"/>
    </location>
</feature>
<dbReference type="InterPro" id="IPR001223">
    <property type="entry name" value="Glyco_hydro18_cat"/>
</dbReference>
<dbReference type="KEGG" id="pchi:PC41400_20110"/>
<dbReference type="Pfam" id="PF00395">
    <property type="entry name" value="SLH"/>
    <property type="match status" value="2"/>
</dbReference>
<feature type="domain" description="SLH" evidence="2">
    <location>
        <begin position="167"/>
        <end position="229"/>
    </location>
</feature>
<evidence type="ECO:0000259" key="2">
    <source>
        <dbReference type="PROSITE" id="PS51272"/>
    </source>
</evidence>
<proteinExistence type="predicted"/>
<sequence length="539" mass="58826">MNNKKWVAAAVLGCMLTGSATANAYESRLKPFGDVPESAWSAEHIYTLAAVQALDGYQDGGFHPLAAMSREEFIKLLVTAAKTGYDAGHPVTLTDVGRDRWSYPMIGAALQRGWIKAMVDSGGAFHPAAPIRREEVAYAMGSLLLDKLSEAERASWLASGWKREQSSRAFADAAGVDEALKPYVYYAVNRGMLEGSENGLEPDKQLSRQEAAAVINRLLHKEAGNKPLEVTGFYAVQSYNSLGKMPLLDRVALGWWHLNYEGAGSAKLGSAGDPFKFNRPDGWEEVTASASSSHVSKDLMVFANKSHRVEEFLGDAAARKAFTAALAETLSDPKYGFTGVCIDFEDLYGAGKKAEFAAFLSEVKEAAKGKTLTVTVPPTYYFEGYDLPSIGKTADTVILMAYDFLYKPDRLPSAPLPLVAEAVRDTIKAGVPAEKLVLGMSKKTDQFIDQGGTTTYASPASSAVEERLKKPGVKSTLSVPYLLGHIRYTDGGAHELFYEDSDSLDRKIWLARYYGLKGVSLWYMGQFTDSDWQRIDAVK</sequence>
<keyword evidence="1" id="KW-0732">Signal</keyword>
<keyword evidence="7" id="KW-1185">Reference proteome</keyword>
<dbReference type="PANTHER" id="PTHR46066:SF2">
    <property type="entry name" value="CHITINASE DOMAIN-CONTAINING PROTEIN 1"/>
    <property type="match status" value="1"/>
</dbReference>